<keyword evidence="2" id="KW-0255">Endonuclease</keyword>
<dbReference type="Proteomes" id="UP001596113">
    <property type="component" value="Unassembled WGS sequence"/>
</dbReference>
<dbReference type="EMBL" id="JBHSMI010000029">
    <property type="protein sequence ID" value="MFC5405509.1"/>
    <property type="molecule type" value="Genomic_DNA"/>
</dbReference>
<dbReference type="RefSeq" id="WP_378136802.1">
    <property type="nucleotide sequence ID" value="NZ_JBHSMI010000029.1"/>
</dbReference>
<dbReference type="Pfam" id="PF26595">
    <property type="entry name" value="A_ENA"/>
    <property type="match status" value="1"/>
</dbReference>
<comment type="caution">
    <text evidence="2">The sequence shown here is derived from an EMBL/GenBank/DDBJ whole genome shotgun (WGS) entry which is preliminary data.</text>
</comment>
<keyword evidence="3" id="KW-1185">Reference proteome</keyword>
<evidence type="ECO:0000313" key="3">
    <source>
        <dbReference type="Proteomes" id="UP001596113"/>
    </source>
</evidence>
<organism evidence="2 3">
    <name type="scientific">Cohnella soli</name>
    <dbReference type="NCBI Taxonomy" id="425005"/>
    <lineage>
        <taxon>Bacteria</taxon>
        <taxon>Bacillati</taxon>
        <taxon>Bacillota</taxon>
        <taxon>Bacilli</taxon>
        <taxon>Bacillales</taxon>
        <taxon>Paenibacillaceae</taxon>
        <taxon>Cohnella</taxon>
    </lineage>
</organism>
<accession>A0ABW0HWM0</accession>
<proteinExistence type="predicted"/>
<sequence length="113" mass="12535">MSSREEAYHVTLDAIAKLQWNVAMILEAKATEAEKVRNWLCTHVTNDTFEAHSDQLSTCLHVHEQNVELIEGLTKLCNGLSRNMKAILNPDSDDGEEMASMFGGGGEDGARMR</sequence>
<reference evidence="3" key="1">
    <citation type="journal article" date="2019" name="Int. J. Syst. Evol. Microbiol.">
        <title>The Global Catalogue of Microorganisms (GCM) 10K type strain sequencing project: providing services to taxonomists for standard genome sequencing and annotation.</title>
        <authorList>
            <consortium name="The Broad Institute Genomics Platform"/>
            <consortium name="The Broad Institute Genome Sequencing Center for Infectious Disease"/>
            <person name="Wu L."/>
            <person name="Ma J."/>
        </authorList>
    </citation>
    <scope>NUCLEOTIDE SEQUENCE [LARGE SCALE GENOMIC DNA]</scope>
    <source>
        <strain evidence="3">CGMCC 1.18575</strain>
    </source>
</reference>
<keyword evidence="2" id="KW-0540">Nuclease</keyword>
<name>A0ABW0HWM0_9BACL</name>
<dbReference type="InterPro" id="IPR058705">
    <property type="entry name" value="A_ENA"/>
</dbReference>
<evidence type="ECO:0000313" key="2">
    <source>
        <dbReference type="EMBL" id="MFC5405509.1"/>
    </source>
</evidence>
<feature type="region of interest" description="Disordered" evidence="1">
    <location>
        <begin position="89"/>
        <end position="113"/>
    </location>
</feature>
<gene>
    <name evidence="2" type="ORF">ACFPOF_22430</name>
</gene>
<dbReference type="GO" id="GO:0004519">
    <property type="term" value="F:endonuclease activity"/>
    <property type="evidence" value="ECO:0007669"/>
    <property type="project" value="UniProtKB-KW"/>
</dbReference>
<evidence type="ECO:0000256" key="1">
    <source>
        <dbReference type="SAM" id="MobiDB-lite"/>
    </source>
</evidence>
<keyword evidence="2" id="KW-0378">Hydrolase</keyword>
<protein>
    <submittedName>
        <fullName evidence="2">Restriction endonuclease subunit S</fullName>
    </submittedName>
</protein>